<proteinExistence type="predicted"/>
<dbReference type="Proteomes" id="UP000184395">
    <property type="component" value="Unassembled WGS sequence"/>
</dbReference>
<dbReference type="GO" id="GO:0008168">
    <property type="term" value="F:methyltransferase activity"/>
    <property type="evidence" value="ECO:0007669"/>
    <property type="project" value="UniProtKB-KW"/>
</dbReference>
<organism evidence="3 4">
    <name type="scientific">Paraburkholderia terricola</name>
    <dbReference type="NCBI Taxonomy" id="169427"/>
    <lineage>
        <taxon>Bacteria</taxon>
        <taxon>Pseudomonadati</taxon>
        <taxon>Pseudomonadota</taxon>
        <taxon>Betaproteobacteria</taxon>
        <taxon>Burkholderiales</taxon>
        <taxon>Burkholderiaceae</taxon>
        <taxon>Paraburkholderia</taxon>
    </lineage>
</organism>
<dbReference type="InterPro" id="IPR029063">
    <property type="entry name" value="SAM-dependent_MTases_sf"/>
</dbReference>
<dbReference type="NCBIfam" id="TIGR00095">
    <property type="entry name" value="16S rRNA (guanine(966)-N(2))-methyltransferase RsmD"/>
    <property type="match status" value="1"/>
</dbReference>
<dbReference type="EMBL" id="FRAB01000014">
    <property type="protein sequence ID" value="SHK14466.1"/>
    <property type="molecule type" value="Genomic_DNA"/>
</dbReference>
<dbReference type="STRING" id="169427.SAMN05192548_1014115"/>
<dbReference type="PROSITE" id="PS00092">
    <property type="entry name" value="N6_MTASE"/>
    <property type="match status" value="1"/>
</dbReference>
<dbReference type="CDD" id="cd02440">
    <property type="entry name" value="AdoMet_MTases"/>
    <property type="match status" value="1"/>
</dbReference>
<reference evidence="3 4" key="1">
    <citation type="submission" date="2016-11" db="EMBL/GenBank/DDBJ databases">
        <authorList>
            <person name="Jaros S."/>
            <person name="Januszkiewicz K."/>
            <person name="Wedrychowicz H."/>
        </authorList>
    </citation>
    <scope>NUCLEOTIDE SEQUENCE [LARGE SCALE GENOMIC DNA]</scope>
    <source>
        <strain evidence="3 4">LMG 20594</strain>
    </source>
</reference>
<sequence length="274" mass="29370">MRAAGNDRQAAGSVAMRDARRWKPHILSGAPPAVVSAERPGWTPIAPVVTLPLQPVRLDVGRFHYAIETCMPRSAPSRAHGASSKGGKPHAIRIIGGDWKRTPLPVLDLDGLRPTPDRVRETLFNWLGQRLDGQRCLDLFAGSGALGFEAASRGAARVLMVERNARAAGQLRANQERLAARTIEIAEADGLRLAASLAPGSFDVVFLDPPFGDDLLDKALALAVPLVSAEGFLYVEAGAALELAGNETLAGWDIIRHGKAGAVHFHLLQRENKE</sequence>
<protein>
    <submittedName>
        <fullName evidence="3">16S rRNA (Guanine(966)-N(2))-methyltransferase RsmD</fullName>
    </submittedName>
</protein>
<keyword evidence="1 3" id="KW-0489">Methyltransferase</keyword>
<evidence type="ECO:0000256" key="2">
    <source>
        <dbReference type="ARBA" id="ARBA00022679"/>
    </source>
</evidence>
<dbReference type="InterPro" id="IPR002052">
    <property type="entry name" value="DNA_methylase_N6_adenine_CS"/>
</dbReference>
<dbReference type="PANTHER" id="PTHR43542:SF1">
    <property type="entry name" value="METHYLTRANSFERASE"/>
    <property type="match status" value="1"/>
</dbReference>
<accession>A0A1M6Q2X8</accession>
<dbReference type="InterPro" id="IPR004398">
    <property type="entry name" value="RNA_MeTrfase_RsmD"/>
</dbReference>
<dbReference type="GO" id="GO:0003676">
    <property type="term" value="F:nucleic acid binding"/>
    <property type="evidence" value="ECO:0007669"/>
    <property type="project" value="InterPro"/>
</dbReference>
<evidence type="ECO:0000256" key="1">
    <source>
        <dbReference type="ARBA" id="ARBA00022603"/>
    </source>
</evidence>
<keyword evidence="2 3" id="KW-0808">Transferase</keyword>
<dbReference type="GO" id="GO:0031167">
    <property type="term" value="P:rRNA methylation"/>
    <property type="evidence" value="ECO:0007669"/>
    <property type="project" value="InterPro"/>
</dbReference>
<dbReference type="Gene3D" id="3.40.50.150">
    <property type="entry name" value="Vaccinia Virus protein VP39"/>
    <property type="match status" value="1"/>
</dbReference>
<dbReference type="PANTHER" id="PTHR43542">
    <property type="entry name" value="METHYLTRANSFERASE"/>
    <property type="match status" value="1"/>
</dbReference>
<gene>
    <name evidence="3" type="ORF">SAMN05192548_1014115</name>
</gene>
<dbReference type="AlphaFoldDB" id="A0A1M6Q2X8"/>
<evidence type="ECO:0000313" key="3">
    <source>
        <dbReference type="EMBL" id="SHK14466.1"/>
    </source>
</evidence>
<dbReference type="SUPFAM" id="SSF53335">
    <property type="entry name" value="S-adenosyl-L-methionine-dependent methyltransferases"/>
    <property type="match status" value="1"/>
</dbReference>
<evidence type="ECO:0000313" key="4">
    <source>
        <dbReference type="Proteomes" id="UP000184395"/>
    </source>
</evidence>
<name>A0A1M6Q2X8_9BURK</name>
<dbReference type="Pfam" id="PF03602">
    <property type="entry name" value="Cons_hypoth95"/>
    <property type="match status" value="1"/>
</dbReference>